<feature type="compositionally biased region" description="Basic residues" evidence="1">
    <location>
        <begin position="38"/>
        <end position="48"/>
    </location>
</feature>
<feature type="domain" description="DUF7774" evidence="2">
    <location>
        <begin position="106"/>
        <end position="165"/>
    </location>
</feature>
<evidence type="ECO:0000313" key="3">
    <source>
        <dbReference type="EMBL" id="KAJ1347612.1"/>
    </source>
</evidence>
<dbReference type="AlphaFoldDB" id="A0AAD5LVM9"/>
<gene>
    <name evidence="3" type="ORF">KIN20_002711</name>
</gene>
<dbReference type="InterPro" id="IPR056676">
    <property type="entry name" value="DUF7774"/>
</dbReference>
<feature type="region of interest" description="Disordered" evidence="1">
    <location>
        <begin position="38"/>
        <end position="66"/>
    </location>
</feature>
<keyword evidence="4" id="KW-1185">Reference proteome</keyword>
<evidence type="ECO:0000259" key="2">
    <source>
        <dbReference type="Pfam" id="PF24983"/>
    </source>
</evidence>
<comment type="caution">
    <text evidence="3">The sequence shown here is derived from an EMBL/GenBank/DDBJ whole genome shotgun (WGS) entry which is preliminary data.</text>
</comment>
<evidence type="ECO:0000256" key="1">
    <source>
        <dbReference type="SAM" id="MobiDB-lite"/>
    </source>
</evidence>
<protein>
    <recommendedName>
        <fullName evidence="2">DUF7774 domain-containing protein</fullName>
    </recommendedName>
</protein>
<name>A0AAD5LVM9_PARTN</name>
<reference evidence="3" key="1">
    <citation type="submission" date="2021-06" db="EMBL/GenBank/DDBJ databases">
        <title>Parelaphostrongylus tenuis whole genome reference sequence.</title>
        <authorList>
            <person name="Garwood T.J."/>
            <person name="Larsen P.A."/>
            <person name="Fountain-Jones N.M."/>
            <person name="Garbe J.R."/>
            <person name="Macchietto M.G."/>
            <person name="Kania S.A."/>
            <person name="Gerhold R.W."/>
            <person name="Richards J.E."/>
            <person name="Wolf T.M."/>
        </authorList>
    </citation>
    <scope>NUCLEOTIDE SEQUENCE</scope>
    <source>
        <strain evidence="3">MNPRO001-30</strain>
        <tissue evidence="3">Meninges</tissue>
    </source>
</reference>
<evidence type="ECO:0000313" key="4">
    <source>
        <dbReference type="Proteomes" id="UP001196413"/>
    </source>
</evidence>
<accession>A0AAD5LVM9</accession>
<proteinExistence type="predicted"/>
<dbReference type="Proteomes" id="UP001196413">
    <property type="component" value="Unassembled WGS sequence"/>
</dbReference>
<organism evidence="3 4">
    <name type="scientific">Parelaphostrongylus tenuis</name>
    <name type="common">Meningeal worm</name>
    <dbReference type="NCBI Taxonomy" id="148309"/>
    <lineage>
        <taxon>Eukaryota</taxon>
        <taxon>Metazoa</taxon>
        <taxon>Ecdysozoa</taxon>
        <taxon>Nematoda</taxon>
        <taxon>Chromadorea</taxon>
        <taxon>Rhabditida</taxon>
        <taxon>Rhabditina</taxon>
        <taxon>Rhabditomorpha</taxon>
        <taxon>Strongyloidea</taxon>
        <taxon>Metastrongylidae</taxon>
        <taxon>Parelaphostrongylus</taxon>
    </lineage>
</organism>
<dbReference type="Pfam" id="PF24983">
    <property type="entry name" value="DUF7774"/>
    <property type="match status" value="1"/>
</dbReference>
<sequence length="232" mass="26219">MNLRRRKSERNTQIKTLKTTEDDVEEFECVNARVRPAHTKLSKAKLKRSIGDEEPTESTPSIETKGTAISIETAVAGETPTPGHDTAKSPATVIKELTCLVKTQHKATAKEDDGKIIVKIVNKALDSAVYSLLKRSKELRMTEDSEMQRFLLDTEKAKQALFCEMMENPQFLPRDWGGDRVARPFEKPQSDDIPKNAVDEEENTTITKAAKAIVTRFYSITTFPWKNGMRNY</sequence>
<dbReference type="EMBL" id="JAHQIW010000355">
    <property type="protein sequence ID" value="KAJ1347612.1"/>
    <property type="molecule type" value="Genomic_DNA"/>
</dbReference>